<dbReference type="InterPro" id="IPR025166">
    <property type="entry name" value="Integrase_DNA_bind_dom"/>
</dbReference>
<comment type="similarity">
    <text evidence="1">Belongs to the 'phage' integrase family.</text>
</comment>
<dbReference type="InterPro" id="IPR050808">
    <property type="entry name" value="Phage_Integrase"/>
</dbReference>
<dbReference type="GO" id="GO:0015074">
    <property type="term" value="P:DNA integration"/>
    <property type="evidence" value="ECO:0007669"/>
    <property type="project" value="UniProtKB-KW"/>
</dbReference>
<dbReference type="Pfam" id="PF00589">
    <property type="entry name" value="Phage_integrase"/>
    <property type="match status" value="1"/>
</dbReference>
<dbReference type="InterPro" id="IPR010998">
    <property type="entry name" value="Integrase_recombinase_N"/>
</dbReference>
<dbReference type="GO" id="GO:0003677">
    <property type="term" value="F:DNA binding"/>
    <property type="evidence" value="ECO:0007669"/>
    <property type="project" value="UniProtKB-KW"/>
</dbReference>
<dbReference type="AlphaFoldDB" id="A0A8I1ECJ9"/>
<evidence type="ECO:0000256" key="2">
    <source>
        <dbReference type="ARBA" id="ARBA00022908"/>
    </source>
</evidence>
<evidence type="ECO:0000256" key="4">
    <source>
        <dbReference type="ARBA" id="ARBA00023172"/>
    </source>
</evidence>
<dbReference type="InterPro" id="IPR011010">
    <property type="entry name" value="DNA_brk_join_enz"/>
</dbReference>
<dbReference type="SUPFAM" id="SSF56349">
    <property type="entry name" value="DNA breaking-rejoining enzymes"/>
    <property type="match status" value="1"/>
</dbReference>
<keyword evidence="4" id="KW-0233">DNA recombination</keyword>
<keyword evidence="3 6" id="KW-0238">DNA-binding</keyword>
<gene>
    <name evidence="6" type="ORF">JEU22_02645</name>
</gene>
<sequence length="426" mass="48822">MSKLTQQYVKVVDKPGSYQDGRGLILKVSLTGSKTWIYRYQFEGRRHDMSLGGYPALNLKDARLVADEHRIDISKGIDPLVKRHNKRHEERVRSKKQEGFKVQALAYYKTHQVTWSEKHAQEWLGSMVRHVFPLIGHIAPEDIGTEEILSVLNPIWQEIPETALRVRNRMELVLDASKAKGLRSGDNPAKWKGHLDKLLPKQIRDANPFESMPRHLIGGFLLRLDRQDSIAARACELLVYTACRNAEVAGARWEEMDLERRVWVIPAARMKAGKEHRVPLCDAALVILRGLEGNHPVYVFPSKRKNGHIPSNAIGRVLTSLTDKPYVPHGFRASFRTWASETTNFPREVCEMALAHTLESKVEAAYNRGDLLDKRRQLMNEWAGYLGKSMERLQLRVIESGDDLLLVSEREEEALFEDEFEYRMAG</sequence>
<dbReference type="Gene3D" id="1.10.443.10">
    <property type="entry name" value="Intergrase catalytic core"/>
    <property type="match status" value="1"/>
</dbReference>
<organism evidence="6 7">
    <name type="scientific">Pseudomonas putida</name>
    <name type="common">Arthrobacter siderocapsulatus</name>
    <dbReference type="NCBI Taxonomy" id="303"/>
    <lineage>
        <taxon>Bacteria</taxon>
        <taxon>Pseudomonadati</taxon>
        <taxon>Pseudomonadota</taxon>
        <taxon>Gammaproteobacteria</taxon>
        <taxon>Pseudomonadales</taxon>
        <taxon>Pseudomonadaceae</taxon>
        <taxon>Pseudomonas</taxon>
    </lineage>
</organism>
<dbReference type="InterPro" id="IPR002104">
    <property type="entry name" value="Integrase_catalytic"/>
</dbReference>
<dbReference type="PANTHER" id="PTHR30629">
    <property type="entry name" value="PROPHAGE INTEGRASE"/>
    <property type="match status" value="1"/>
</dbReference>
<evidence type="ECO:0000256" key="1">
    <source>
        <dbReference type="ARBA" id="ARBA00008857"/>
    </source>
</evidence>
<dbReference type="Pfam" id="PF22022">
    <property type="entry name" value="Phage_int_M"/>
    <property type="match status" value="1"/>
</dbReference>
<dbReference type="EMBL" id="JAEHTE010000002">
    <property type="protein sequence ID" value="MBI6882799.1"/>
    <property type="molecule type" value="Genomic_DNA"/>
</dbReference>
<dbReference type="PROSITE" id="PS51898">
    <property type="entry name" value="TYR_RECOMBINASE"/>
    <property type="match status" value="1"/>
</dbReference>
<evidence type="ECO:0000256" key="3">
    <source>
        <dbReference type="ARBA" id="ARBA00023125"/>
    </source>
</evidence>
<evidence type="ECO:0000313" key="6">
    <source>
        <dbReference type="EMBL" id="MBI6882799.1"/>
    </source>
</evidence>
<dbReference type="Gene3D" id="3.30.160.390">
    <property type="entry name" value="Integrase, DNA-binding domain"/>
    <property type="match status" value="1"/>
</dbReference>
<dbReference type="GO" id="GO:0006310">
    <property type="term" value="P:DNA recombination"/>
    <property type="evidence" value="ECO:0007669"/>
    <property type="project" value="UniProtKB-KW"/>
</dbReference>
<dbReference type="InterPro" id="IPR053876">
    <property type="entry name" value="Phage_int_M"/>
</dbReference>
<dbReference type="PANTHER" id="PTHR30629:SF2">
    <property type="entry name" value="PROPHAGE INTEGRASE INTS-RELATED"/>
    <property type="match status" value="1"/>
</dbReference>
<protein>
    <submittedName>
        <fullName evidence="6">Integrase arm-type DNA-binding domain-containing protein</fullName>
    </submittedName>
</protein>
<dbReference type="Pfam" id="PF13356">
    <property type="entry name" value="Arm-DNA-bind_3"/>
    <property type="match status" value="1"/>
</dbReference>
<dbReference type="RefSeq" id="WP_198746424.1">
    <property type="nucleotide sequence ID" value="NZ_JAEHTE010000002.1"/>
</dbReference>
<dbReference type="InterPro" id="IPR038488">
    <property type="entry name" value="Integrase_DNA-bd_sf"/>
</dbReference>
<dbReference type="Proteomes" id="UP000637061">
    <property type="component" value="Unassembled WGS sequence"/>
</dbReference>
<reference evidence="6" key="1">
    <citation type="submission" date="2020-12" db="EMBL/GenBank/DDBJ databases">
        <title>Enhanced detection system for hospital associated transmission using whole genome sequencing surveillance.</title>
        <authorList>
            <person name="Harrison L.H."/>
            <person name="Van Tyne D."/>
            <person name="Marsh J.W."/>
            <person name="Griffith M.P."/>
            <person name="Snyder D.J."/>
            <person name="Cooper V.S."/>
            <person name="Mustapha M."/>
        </authorList>
    </citation>
    <scope>NUCLEOTIDE SEQUENCE</scope>
    <source>
        <strain evidence="6">PSB00042</strain>
    </source>
</reference>
<accession>A0A8I1ECJ9</accession>
<dbReference type="Gene3D" id="1.10.150.130">
    <property type="match status" value="1"/>
</dbReference>
<keyword evidence="2" id="KW-0229">DNA integration</keyword>
<evidence type="ECO:0000313" key="7">
    <source>
        <dbReference type="Proteomes" id="UP000637061"/>
    </source>
</evidence>
<name>A0A8I1ECJ9_PSEPU</name>
<proteinExistence type="inferred from homology"/>
<dbReference type="InterPro" id="IPR013762">
    <property type="entry name" value="Integrase-like_cat_sf"/>
</dbReference>
<dbReference type="CDD" id="cd00801">
    <property type="entry name" value="INT_P4_C"/>
    <property type="match status" value="1"/>
</dbReference>
<comment type="caution">
    <text evidence="6">The sequence shown here is derived from an EMBL/GenBank/DDBJ whole genome shotgun (WGS) entry which is preliminary data.</text>
</comment>
<feature type="domain" description="Tyr recombinase" evidence="5">
    <location>
        <begin position="198"/>
        <end position="379"/>
    </location>
</feature>
<evidence type="ECO:0000259" key="5">
    <source>
        <dbReference type="PROSITE" id="PS51898"/>
    </source>
</evidence>